<feature type="compositionally biased region" description="Basic and acidic residues" evidence="1">
    <location>
        <begin position="68"/>
        <end position="83"/>
    </location>
</feature>
<comment type="caution">
    <text evidence="3">The sequence shown here is derived from an EMBL/GenBank/DDBJ whole genome shotgun (WGS) entry which is preliminary data.</text>
</comment>
<proteinExistence type="predicted"/>
<accession>A0ABT6B9L5</accession>
<evidence type="ECO:0000313" key="3">
    <source>
        <dbReference type="EMBL" id="MDF4024583.1"/>
    </source>
</evidence>
<name>A0ABT6B9L5_9GAMM</name>
<protein>
    <recommendedName>
        <fullName evidence="5">Lipoprotein</fullName>
    </recommendedName>
</protein>
<sequence length="96" mass="9685">MRVRIAFLAACLAPAVVVAQAANHPAAAPATQATANPAMAPVHASTAASRLPPVQPAEGVTRHVQQAAEHDVDAEGHTLDPHGKPVGQAPAPPSTR</sequence>
<evidence type="ECO:0008006" key="5">
    <source>
        <dbReference type="Google" id="ProtNLM"/>
    </source>
</evidence>
<feature type="region of interest" description="Disordered" evidence="1">
    <location>
        <begin position="38"/>
        <end position="96"/>
    </location>
</feature>
<evidence type="ECO:0000256" key="2">
    <source>
        <dbReference type="SAM" id="SignalP"/>
    </source>
</evidence>
<dbReference type="Proteomes" id="UP001528850">
    <property type="component" value="Unassembled WGS sequence"/>
</dbReference>
<organism evidence="3 4">
    <name type="scientific">Luteibacter sahnii</name>
    <dbReference type="NCBI Taxonomy" id="3021977"/>
    <lineage>
        <taxon>Bacteria</taxon>
        <taxon>Pseudomonadati</taxon>
        <taxon>Pseudomonadota</taxon>
        <taxon>Gammaproteobacteria</taxon>
        <taxon>Lysobacterales</taxon>
        <taxon>Rhodanobacteraceae</taxon>
        <taxon>Luteibacter</taxon>
    </lineage>
</organism>
<evidence type="ECO:0000256" key="1">
    <source>
        <dbReference type="SAM" id="MobiDB-lite"/>
    </source>
</evidence>
<dbReference type="EMBL" id="JARJJS010000001">
    <property type="protein sequence ID" value="MDF4024583.1"/>
    <property type="molecule type" value="Genomic_DNA"/>
</dbReference>
<gene>
    <name evidence="3" type="ORF">P3W24_06380</name>
</gene>
<keyword evidence="2" id="KW-0732">Signal</keyword>
<feature type="signal peptide" evidence="2">
    <location>
        <begin position="1"/>
        <end position="21"/>
    </location>
</feature>
<dbReference type="RefSeq" id="WP_320552010.1">
    <property type="nucleotide sequence ID" value="NZ_JAQLOK010000005.1"/>
</dbReference>
<feature type="chain" id="PRO_5045722383" description="Lipoprotein" evidence="2">
    <location>
        <begin position="22"/>
        <end position="96"/>
    </location>
</feature>
<evidence type="ECO:0000313" key="4">
    <source>
        <dbReference type="Proteomes" id="UP001528850"/>
    </source>
</evidence>
<reference evidence="3 4" key="1">
    <citation type="journal article" date="2024" name="Curr. Microbiol.">
        <title>Luteibacter sahnii sp. nov., A Novel Yellow-Colored Xanthomonadin Pigment Producing Probiotic Bacterium from Healthy Rice Seed Microbiome.</title>
        <authorList>
            <person name="Jaiswal G."/>
            <person name="Rana R."/>
            <person name="Nayak P.K."/>
            <person name="Chouhan R."/>
            <person name="Gandhi S.G."/>
            <person name="Patel H.K."/>
            <person name="Patil P.B."/>
        </authorList>
    </citation>
    <scope>NUCLEOTIDE SEQUENCE [LARGE SCALE GENOMIC DNA]</scope>
    <source>
        <strain evidence="3 4">PPL201</strain>
    </source>
</reference>
<keyword evidence="4" id="KW-1185">Reference proteome</keyword>